<keyword evidence="3" id="KW-1185">Reference proteome</keyword>
<dbReference type="InterPro" id="IPR008969">
    <property type="entry name" value="CarboxyPept-like_regulatory"/>
</dbReference>
<organism evidence="2 3">
    <name type="scientific">Mucilaginibacter hurinus</name>
    <dbReference type="NCBI Taxonomy" id="2201324"/>
    <lineage>
        <taxon>Bacteria</taxon>
        <taxon>Pseudomonadati</taxon>
        <taxon>Bacteroidota</taxon>
        <taxon>Sphingobacteriia</taxon>
        <taxon>Sphingobacteriales</taxon>
        <taxon>Sphingobacteriaceae</taxon>
        <taxon>Mucilaginibacter</taxon>
    </lineage>
</organism>
<sequence length="402" mass="46126">MARLMGMLPRRPALLAVLFIFIASSFAAAQNGSVSGRVVSKAGKNPLVKASVFLSNATFGTITDDAGAFSLRNVKPGQYQLVVTNLGYEDFTQTIMVTSQTLRLDIEMSAKAMELRAVVITTNADWKKNYEQFKKDFIGQSENSKQCKVLNPRVLTLAYYGSKRLLEAYADEFLVVENRALGYRVKYLVKDFKSDKIANIVAYEGKALFEELPGSEAQKKKWRAKRDEVYFGSARHFYRSLYAGKMETEGFVAHKYTRELNPQRPPELLIQKKFKQFKNQPDSLNYWARLADLPKYHNETLVRAPLKTYDILFKVEQPGIFALGAERYLYVIYTRKREETYFKDLYRPLDMENFQTSVMTLYTPYIYFDTNGTVLGDAPLYEGTWSKYKLAELLPVDYVPGE</sequence>
<gene>
    <name evidence="2" type="ORF">DJ568_05390</name>
</gene>
<evidence type="ECO:0008006" key="4">
    <source>
        <dbReference type="Google" id="ProtNLM"/>
    </source>
</evidence>
<dbReference type="SUPFAM" id="SSF49464">
    <property type="entry name" value="Carboxypeptidase regulatory domain-like"/>
    <property type="match status" value="1"/>
</dbReference>
<dbReference type="Gene3D" id="2.60.40.1120">
    <property type="entry name" value="Carboxypeptidase-like, regulatory domain"/>
    <property type="match status" value="1"/>
</dbReference>
<protein>
    <recommendedName>
        <fullName evidence="4">Carboxypeptidase-like regulatory domain-containing protein</fullName>
    </recommendedName>
</protein>
<proteinExistence type="predicted"/>
<dbReference type="AlphaFoldDB" id="A0A367GRV6"/>
<evidence type="ECO:0000313" key="2">
    <source>
        <dbReference type="EMBL" id="RCH56174.1"/>
    </source>
</evidence>
<dbReference type="Proteomes" id="UP000253209">
    <property type="component" value="Unassembled WGS sequence"/>
</dbReference>
<dbReference type="EMBL" id="QGDC01000002">
    <property type="protein sequence ID" value="RCH56174.1"/>
    <property type="molecule type" value="Genomic_DNA"/>
</dbReference>
<comment type="caution">
    <text evidence="2">The sequence shown here is derived from an EMBL/GenBank/DDBJ whole genome shotgun (WGS) entry which is preliminary data.</text>
</comment>
<name>A0A367GRV6_9SPHI</name>
<feature type="signal peptide" evidence="1">
    <location>
        <begin position="1"/>
        <end position="29"/>
    </location>
</feature>
<reference evidence="2 3" key="1">
    <citation type="submission" date="2018-05" db="EMBL/GenBank/DDBJ databases">
        <title>Mucilaginibacter hurinus sp. nov., isolated from briquette warehouse soil.</title>
        <authorList>
            <person name="Choi L."/>
        </authorList>
    </citation>
    <scope>NUCLEOTIDE SEQUENCE [LARGE SCALE GENOMIC DNA]</scope>
    <source>
        <strain evidence="2 3">ZR32</strain>
    </source>
</reference>
<accession>A0A367GRV6</accession>
<evidence type="ECO:0000313" key="3">
    <source>
        <dbReference type="Proteomes" id="UP000253209"/>
    </source>
</evidence>
<dbReference type="Pfam" id="PF13715">
    <property type="entry name" value="CarbopepD_reg_2"/>
    <property type="match status" value="1"/>
</dbReference>
<keyword evidence="1" id="KW-0732">Signal</keyword>
<evidence type="ECO:0000256" key="1">
    <source>
        <dbReference type="SAM" id="SignalP"/>
    </source>
</evidence>
<feature type="chain" id="PRO_5016827358" description="Carboxypeptidase-like regulatory domain-containing protein" evidence="1">
    <location>
        <begin position="30"/>
        <end position="402"/>
    </location>
</feature>